<reference evidence="3" key="1">
    <citation type="submission" date="2012-11" db="EMBL/GenBank/DDBJ databases">
        <authorList>
            <person name="Lucero-Rivera Y.E."/>
            <person name="Tovar-Ramirez D."/>
        </authorList>
    </citation>
    <scope>NUCLEOTIDE SEQUENCE [LARGE SCALE GENOMIC DNA]</scope>
    <source>
        <strain evidence="3">Araruama</strain>
    </source>
</reference>
<protein>
    <submittedName>
        <fullName evidence="2">Uncharacterized protein</fullName>
    </submittedName>
</protein>
<feature type="region of interest" description="Disordered" evidence="1">
    <location>
        <begin position="1"/>
        <end position="22"/>
    </location>
</feature>
<proteinExistence type="predicted"/>
<dbReference type="Proteomes" id="UP000189670">
    <property type="component" value="Unassembled WGS sequence"/>
</dbReference>
<sequence>MTGGIDGVGRNSGISKSSVSSGRQIFTRTSVKDLSRMYADAPTENNVHKGRSMMMIVTIRSSLKNKIGFQA</sequence>
<name>A0A1V1NYQ3_9BACT</name>
<accession>A0A1V1NYQ3</accession>
<evidence type="ECO:0000313" key="3">
    <source>
        <dbReference type="Proteomes" id="UP000189670"/>
    </source>
</evidence>
<feature type="compositionally biased region" description="Low complexity" evidence="1">
    <location>
        <begin position="12"/>
        <end position="21"/>
    </location>
</feature>
<gene>
    <name evidence="2" type="ORF">OMM_11284</name>
</gene>
<comment type="caution">
    <text evidence="2">The sequence shown here is derived from an EMBL/GenBank/DDBJ whole genome shotgun (WGS) entry which is preliminary data.</text>
</comment>
<organism evidence="2 3">
    <name type="scientific">Candidatus Magnetoglobus multicellularis str. Araruama</name>
    <dbReference type="NCBI Taxonomy" id="890399"/>
    <lineage>
        <taxon>Bacteria</taxon>
        <taxon>Pseudomonadati</taxon>
        <taxon>Thermodesulfobacteriota</taxon>
        <taxon>Desulfobacteria</taxon>
        <taxon>Desulfobacterales</taxon>
        <taxon>Desulfobacteraceae</taxon>
        <taxon>Candidatus Magnetoglobus</taxon>
    </lineage>
</organism>
<dbReference type="EMBL" id="ATBP01001241">
    <property type="protein sequence ID" value="ETR67729.1"/>
    <property type="molecule type" value="Genomic_DNA"/>
</dbReference>
<dbReference type="AlphaFoldDB" id="A0A1V1NYQ3"/>
<evidence type="ECO:0000313" key="2">
    <source>
        <dbReference type="EMBL" id="ETR67729.1"/>
    </source>
</evidence>
<evidence type="ECO:0000256" key="1">
    <source>
        <dbReference type="SAM" id="MobiDB-lite"/>
    </source>
</evidence>